<gene>
    <name evidence="2" type="ORF">UT42_C0001G0007</name>
</gene>
<feature type="transmembrane region" description="Helical" evidence="1">
    <location>
        <begin position="91"/>
        <end position="111"/>
    </location>
</feature>
<dbReference type="AlphaFoldDB" id="A0A0G0QYS0"/>
<sequence length="354" mass="37944">MAIVLRFGVFIFLGEDYNSCLRLGAVILILGVGAGFILQGTAKVIEETTDILSKRTKLASGFLQSLATAFPDMALGIVAAIVSLRLKDTNYSLAINFAIIAAATTFGSNIYNVGHASWCIFRQNLANRKNQSLLMFSLIKKGGTVRPMAEHSEKPSLEELDNAMDVFNILTILTAVVAIAMVLFGRIQNPPPNISGDLYQLIRPVGLIILILCALTMYHFRKAKKKSFAVRDSLRENYQSQSNLVIFVNLLFSGIAILLAAEAMVNAVEVFCNITGMPFVVAGVLAGIIGCLGEMMVIHDFTVNPAGRIGDAVVGVGMDNIITTLGASIVAVMGGIFLGGNALILIFVVILTLK</sequence>
<feature type="transmembrane region" description="Helical" evidence="1">
    <location>
        <begin position="166"/>
        <end position="186"/>
    </location>
</feature>
<evidence type="ECO:0000313" key="2">
    <source>
        <dbReference type="EMBL" id="KKR15450.1"/>
    </source>
</evidence>
<proteinExistence type="predicted"/>
<feature type="transmembrane region" description="Helical" evidence="1">
    <location>
        <begin position="325"/>
        <end position="353"/>
    </location>
</feature>
<reference evidence="2 3" key="1">
    <citation type="journal article" date="2015" name="Nature">
        <title>rRNA introns, odd ribosomes, and small enigmatic genomes across a large radiation of phyla.</title>
        <authorList>
            <person name="Brown C.T."/>
            <person name="Hug L.A."/>
            <person name="Thomas B.C."/>
            <person name="Sharon I."/>
            <person name="Castelle C.J."/>
            <person name="Singh A."/>
            <person name="Wilkins M.J."/>
            <person name="Williams K.H."/>
            <person name="Banfield J.F."/>
        </authorList>
    </citation>
    <scope>NUCLEOTIDE SEQUENCE [LARGE SCALE GENOMIC DNA]</scope>
</reference>
<keyword evidence="1" id="KW-0472">Membrane</keyword>
<name>A0A0G0QYS0_9BACT</name>
<keyword evidence="1" id="KW-0812">Transmembrane</keyword>
<feature type="transmembrane region" description="Helical" evidence="1">
    <location>
        <begin position="244"/>
        <end position="265"/>
    </location>
</feature>
<feature type="transmembrane region" description="Helical" evidence="1">
    <location>
        <begin position="277"/>
        <end position="298"/>
    </location>
</feature>
<evidence type="ECO:0000313" key="3">
    <source>
        <dbReference type="Proteomes" id="UP000034048"/>
    </source>
</evidence>
<accession>A0A0G0QYS0</accession>
<comment type="caution">
    <text evidence="2">The sequence shown here is derived from an EMBL/GenBank/DDBJ whole genome shotgun (WGS) entry which is preliminary data.</text>
</comment>
<feature type="transmembrane region" description="Helical" evidence="1">
    <location>
        <begin position="62"/>
        <end position="84"/>
    </location>
</feature>
<dbReference type="EMBL" id="LBWS01000001">
    <property type="protein sequence ID" value="KKR15450.1"/>
    <property type="molecule type" value="Genomic_DNA"/>
</dbReference>
<feature type="transmembrane region" description="Helical" evidence="1">
    <location>
        <begin position="21"/>
        <end position="42"/>
    </location>
</feature>
<evidence type="ECO:0000256" key="1">
    <source>
        <dbReference type="SAM" id="Phobius"/>
    </source>
</evidence>
<keyword evidence="1" id="KW-1133">Transmembrane helix</keyword>
<dbReference type="Proteomes" id="UP000034048">
    <property type="component" value="Unassembled WGS sequence"/>
</dbReference>
<feature type="transmembrane region" description="Helical" evidence="1">
    <location>
        <begin position="198"/>
        <end position="220"/>
    </location>
</feature>
<organism evidence="2 3">
    <name type="scientific">Candidatus Falkowbacteria bacterium GW2011_GWA2_39_24</name>
    <dbReference type="NCBI Taxonomy" id="1618634"/>
    <lineage>
        <taxon>Bacteria</taxon>
        <taxon>Candidatus Falkowiibacteriota</taxon>
    </lineage>
</organism>
<protein>
    <submittedName>
        <fullName evidence="2">Uncharacterized protein</fullName>
    </submittedName>
</protein>